<organism evidence="12 13">
    <name type="scientific">Actinidia rufa</name>
    <dbReference type="NCBI Taxonomy" id="165716"/>
    <lineage>
        <taxon>Eukaryota</taxon>
        <taxon>Viridiplantae</taxon>
        <taxon>Streptophyta</taxon>
        <taxon>Embryophyta</taxon>
        <taxon>Tracheophyta</taxon>
        <taxon>Spermatophyta</taxon>
        <taxon>Magnoliopsida</taxon>
        <taxon>eudicotyledons</taxon>
        <taxon>Gunneridae</taxon>
        <taxon>Pentapetalae</taxon>
        <taxon>asterids</taxon>
        <taxon>Ericales</taxon>
        <taxon>Actinidiaceae</taxon>
        <taxon>Actinidia</taxon>
    </lineage>
</organism>
<dbReference type="SMART" id="SM00205">
    <property type="entry name" value="THN"/>
    <property type="match status" value="1"/>
</dbReference>
<keyword evidence="7" id="KW-0325">Glycoprotein</keyword>
<evidence type="ECO:0000256" key="4">
    <source>
        <dbReference type="ARBA" id="ARBA00022729"/>
    </source>
</evidence>
<dbReference type="PROSITE" id="PS51485">
    <property type="entry name" value="PHYTOCYANIN"/>
    <property type="match status" value="1"/>
</dbReference>
<comment type="caution">
    <text evidence="12">The sequence shown here is derived from an EMBL/GenBank/DDBJ whole genome shotgun (WGS) entry which is preliminary data.</text>
</comment>
<keyword evidence="5" id="KW-0472">Membrane</keyword>
<dbReference type="InterPro" id="IPR003245">
    <property type="entry name" value="Phytocyanin_dom"/>
</dbReference>
<dbReference type="Proteomes" id="UP000585474">
    <property type="component" value="Unassembled WGS sequence"/>
</dbReference>
<evidence type="ECO:0000256" key="10">
    <source>
        <dbReference type="SAM" id="SignalP"/>
    </source>
</evidence>
<dbReference type="Pfam" id="PF02298">
    <property type="entry name" value="Cu_bind_like"/>
    <property type="match status" value="1"/>
</dbReference>
<dbReference type="InterPro" id="IPR041846">
    <property type="entry name" value="ENL_dom"/>
</dbReference>
<comment type="similarity">
    <text evidence="9">Belongs to the early nodulin-like (ENODL) family.</text>
</comment>
<sequence>MATLLMGIWKVVVFSVLFSSLHLFTAMCFEFKVGEDNGWGVPSSKKDQIYNQWASKNRFKVNDTLKFEYKKDSVLVVTEEEYNKCKSFHPMSFFNNGDSVYKLDRPGLFYFISGVAGHCERGLKMIIKVLEPESPPPPPPSNNWAAQMASPSVVLPMMTMPFFGTRPTWTINMSLGTKQARIWARAKSTFNAVGRGRCETGDSGGLLQCNAHGTPPNNLAEYALNQFNNLDFFDVSVVDGFNVFMAFGPMTTG</sequence>
<dbReference type="PANTHER" id="PTHR33021">
    <property type="entry name" value="BLUE COPPER PROTEIN"/>
    <property type="match status" value="1"/>
</dbReference>
<dbReference type="SUPFAM" id="SSF49503">
    <property type="entry name" value="Cupredoxins"/>
    <property type="match status" value="1"/>
</dbReference>
<dbReference type="PRINTS" id="PR00347">
    <property type="entry name" value="THAUMATIN"/>
</dbReference>
<keyword evidence="4 10" id="KW-0732">Signal</keyword>
<dbReference type="Gene3D" id="2.60.40.420">
    <property type="entry name" value="Cupredoxins - blue copper proteins"/>
    <property type="match status" value="1"/>
</dbReference>
<feature type="domain" description="Phytocyanin" evidence="11">
    <location>
        <begin position="29"/>
        <end position="131"/>
    </location>
</feature>
<keyword evidence="2" id="KW-1003">Cell membrane</keyword>
<reference evidence="12 13" key="1">
    <citation type="submission" date="2019-07" db="EMBL/GenBank/DDBJ databases">
        <title>De Novo Assembly of kiwifruit Actinidia rufa.</title>
        <authorList>
            <person name="Sugita-Konishi S."/>
            <person name="Sato K."/>
            <person name="Mori E."/>
            <person name="Abe Y."/>
            <person name="Kisaki G."/>
            <person name="Hamano K."/>
            <person name="Suezawa K."/>
            <person name="Otani M."/>
            <person name="Fukuda T."/>
            <person name="Manabe T."/>
            <person name="Gomi K."/>
            <person name="Tabuchi M."/>
            <person name="Akimitsu K."/>
            <person name="Kataoka I."/>
        </authorList>
    </citation>
    <scope>NUCLEOTIDE SEQUENCE [LARGE SCALE GENOMIC DNA]</scope>
    <source>
        <strain evidence="13">cv. Fuchu</strain>
    </source>
</reference>
<protein>
    <submittedName>
        <fullName evidence="12">Early nodulin-like protein 5</fullName>
    </submittedName>
</protein>
<keyword evidence="13" id="KW-1185">Reference proteome</keyword>
<dbReference type="InterPro" id="IPR039391">
    <property type="entry name" value="Phytocyanin-like"/>
</dbReference>
<dbReference type="CDD" id="cd11019">
    <property type="entry name" value="OsENODL1_like"/>
    <property type="match status" value="1"/>
</dbReference>
<dbReference type="PROSITE" id="PS51367">
    <property type="entry name" value="THAUMATIN_2"/>
    <property type="match status" value="1"/>
</dbReference>
<dbReference type="Gene3D" id="2.60.110.10">
    <property type="entry name" value="Thaumatin"/>
    <property type="match status" value="1"/>
</dbReference>
<dbReference type="Pfam" id="PF00314">
    <property type="entry name" value="Thaumatin"/>
    <property type="match status" value="1"/>
</dbReference>
<evidence type="ECO:0000256" key="6">
    <source>
        <dbReference type="ARBA" id="ARBA00023157"/>
    </source>
</evidence>
<evidence type="ECO:0000256" key="9">
    <source>
        <dbReference type="ARBA" id="ARBA00035011"/>
    </source>
</evidence>
<dbReference type="InterPro" id="IPR001938">
    <property type="entry name" value="Thaumatin"/>
</dbReference>
<dbReference type="SUPFAM" id="SSF49870">
    <property type="entry name" value="Osmotin, thaumatin-like protein"/>
    <property type="match status" value="1"/>
</dbReference>
<feature type="signal peptide" evidence="10">
    <location>
        <begin position="1"/>
        <end position="28"/>
    </location>
</feature>
<dbReference type="InterPro" id="IPR008972">
    <property type="entry name" value="Cupredoxin"/>
</dbReference>
<evidence type="ECO:0000313" key="13">
    <source>
        <dbReference type="Proteomes" id="UP000585474"/>
    </source>
</evidence>
<evidence type="ECO:0000256" key="5">
    <source>
        <dbReference type="ARBA" id="ARBA00023136"/>
    </source>
</evidence>
<keyword evidence="6" id="KW-1015">Disulfide bond</keyword>
<keyword evidence="8" id="KW-0449">Lipoprotein</keyword>
<evidence type="ECO:0000256" key="7">
    <source>
        <dbReference type="ARBA" id="ARBA00023180"/>
    </source>
</evidence>
<gene>
    <name evidence="12" type="ORF">Acr_23g0005870</name>
</gene>
<keyword evidence="3" id="KW-0336">GPI-anchor</keyword>
<evidence type="ECO:0000256" key="1">
    <source>
        <dbReference type="ARBA" id="ARBA00004609"/>
    </source>
</evidence>
<proteinExistence type="inferred from homology"/>
<dbReference type="OrthoDB" id="959565at2759"/>
<dbReference type="PANTHER" id="PTHR33021:SF289">
    <property type="entry name" value="EARLY NODULIN-LIKE PROTEIN 5-RELATED"/>
    <property type="match status" value="1"/>
</dbReference>
<accession>A0A7J0GN44</accession>
<dbReference type="FunFam" id="2.60.40.420:FF:000010">
    <property type="entry name" value="Early nodulin-like protein 1"/>
    <property type="match status" value="1"/>
</dbReference>
<dbReference type="EMBL" id="BJWL01000023">
    <property type="protein sequence ID" value="GFZ12202.1"/>
    <property type="molecule type" value="Genomic_DNA"/>
</dbReference>
<feature type="chain" id="PRO_5029688622" evidence="10">
    <location>
        <begin position="29"/>
        <end position="253"/>
    </location>
</feature>
<evidence type="ECO:0000256" key="8">
    <source>
        <dbReference type="ARBA" id="ARBA00023288"/>
    </source>
</evidence>
<comment type="subcellular location">
    <subcellularLocation>
        <location evidence="1">Cell membrane</location>
        <topology evidence="1">Lipid-anchor</topology>
        <topology evidence="1">GPI-anchor</topology>
    </subcellularLocation>
</comment>
<dbReference type="GO" id="GO:0098552">
    <property type="term" value="C:side of membrane"/>
    <property type="evidence" value="ECO:0007669"/>
    <property type="project" value="UniProtKB-KW"/>
</dbReference>
<evidence type="ECO:0000256" key="2">
    <source>
        <dbReference type="ARBA" id="ARBA00022475"/>
    </source>
</evidence>
<evidence type="ECO:0000259" key="11">
    <source>
        <dbReference type="PROSITE" id="PS51485"/>
    </source>
</evidence>
<dbReference type="GO" id="GO:0009055">
    <property type="term" value="F:electron transfer activity"/>
    <property type="evidence" value="ECO:0007669"/>
    <property type="project" value="InterPro"/>
</dbReference>
<dbReference type="InterPro" id="IPR037176">
    <property type="entry name" value="Osmotin/thaumatin-like_sf"/>
</dbReference>
<name>A0A7J0GN44_9ERIC</name>
<evidence type="ECO:0000256" key="3">
    <source>
        <dbReference type="ARBA" id="ARBA00022622"/>
    </source>
</evidence>
<evidence type="ECO:0000313" key="12">
    <source>
        <dbReference type="EMBL" id="GFZ12202.1"/>
    </source>
</evidence>
<dbReference type="AlphaFoldDB" id="A0A7J0GN44"/>
<dbReference type="GO" id="GO:0005886">
    <property type="term" value="C:plasma membrane"/>
    <property type="evidence" value="ECO:0007669"/>
    <property type="project" value="UniProtKB-SubCell"/>
</dbReference>